<dbReference type="PANTHER" id="PTHR45623">
    <property type="entry name" value="CHROMODOMAIN-HELICASE-DNA-BINDING PROTEIN 3-RELATED-RELATED"/>
    <property type="match status" value="1"/>
</dbReference>
<dbReference type="CDD" id="cd18793">
    <property type="entry name" value="SF2_C_SNF"/>
    <property type="match status" value="1"/>
</dbReference>
<dbReference type="GO" id="GO:0003682">
    <property type="term" value="F:chromatin binding"/>
    <property type="evidence" value="ECO:0007669"/>
    <property type="project" value="TreeGrafter"/>
</dbReference>
<keyword evidence="7" id="KW-0067">ATP-binding</keyword>
<keyword evidence="9" id="KW-0238">DNA-binding</keyword>
<evidence type="ECO:0000256" key="8">
    <source>
        <dbReference type="ARBA" id="ARBA00022853"/>
    </source>
</evidence>
<evidence type="ECO:0000256" key="11">
    <source>
        <dbReference type="SAM" id="MobiDB-lite"/>
    </source>
</evidence>
<dbReference type="CDD" id="cd18660">
    <property type="entry name" value="CD1_tandem"/>
    <property type="match status" value="1"/>
</dbReference>
<feature type="compositionally biased region" description="Basic residues" evidence="11">
    <location>
        <begin position="332"/>
        <end position="343"/>
    </location>
</feature>
<feature type="compositionally biased region" description="Basic and acidic residues" evidence="11">
    <location>
        <begin position="45"/>
        <end position="70"/>
    </location>
</feature>
<dbReference type="FunFam" id="3.40.50.10810:FF:000005">
    <property type="entry name" value="Photoperiod-independent early flowering 1"/>
    <property type="match status" value="1"/>
</dbReference>
<feature type="compositionally biased region" description="Acidic residues" evidence="11">
    <location>
        <begin position="218"/>
        <end position="227"/>
    </location>
</feature>
<dbReference type="Gene3D" id="1.10.10.60">
    <property type="entry name" value="Homeodomain-like"/>
    <property type="match status" value="1"/>
</dbReference>
<keyword evidence="10" id="KW-0539">Nucleus</keyword>
<evidence type="ECO:0000256" key="7">
    <source>
        <dbReference type="ARBA" id="ARBA00022840"/>
    </source>
</evidence>
<feature type="compositionally biased region" description="Basic and acidic residues" evidence="11">
    <location>
        <begin position="118"/>
        <end position="131"/>
    </location>
</feature>
<dbReference type="GO" id="GO:0004386">
    <property type="term" value="F:helicase activity"/>
    <property type="evidence" value="ECO:0007669"/>
    <property type="project" value="UniProtKB-KW"/>
</dbReference>
<dbReference type="GO" id="GO:0000785">
    <property type="term" value="C:chromatin"/>
    <property type="evidence" value="ECO:0007669"/>
    <property type="project" value="TreeGrafter"/>
</dbReference>
<feature type="region of interest" description="Disordered" evidence="11">
    <location>
        <begin position="1182"/>
        <end position="1220"/>
    </location>
</feature>
<feature type="compositionally biased region" description="Basic and acidic residues" evidence="11">
    <location>
        <begin position="383"/>
        <end position="392"/>
    </location>
</feature>
<dbReference type="OrthoDB" id="5857104at2759"/>
<feature type="domain" description="Chromo" evidence="12">
    <location>
        <begin position="400"/>
        <end position="488"/>
    </location>
</feature>
<evidence type="ECO:0000256" key="3">
    <source>
        <dbReference type="ARBA" id="ARBA00022737"/>
    </source>
</evidence>
<dbReference type="SUPFAM" id="SSF54160">
    <property type="entry name" value="Chromo domain-like"/>
    <property type="match status" value="2"/>
</dbReference>
<dbReference type="SMART" id="SM00487">
    <property type="entry name" value="DEXDc"/>
    <property type="match status" value="1"/>
</dbReference>
<feature type="domain" description="Helicase C-terminal" evidence="14">
    <location>
        <begin position="925"/>
        <end position="1076"/>
    </location>
</feature>
<dbReference type="Pfam" id="PF00271">
    <property type="entry name" value="Helicase_C"/>
    <property type="match status" value="1"/>
</dbReference>
<feature type="compositionally biased region" description="Acidic residues" evidence="11">
    <location>
        <begin position="132"/>
        <end position="157"/>
    </location>
</feature>
<dbReference type="Proteomes" id="UP000195402">
    <property type="component" value="Unassembled WGS sequence"/>
</dbReference>
<dbReference type="Gene3D" id="3.40.50.300">
    <property type="entry name" value="P-loop containing nucleotide triphosphate hydrolases"/>
    <property type="match status" value="1"/>
</dbReference>
<dbReference type="InterPro" id="IPR001650">
    <property type="entry name" value="Helicase_C-like"/>
</dbReference>
<feature type="domain" description="Helicase ATP-binding" evidence="13">
    <location>
        <begin position="617"/>
        <end position="789"/>
    </location>
</feature>
<keyword evidence="4" id="KW-0547">Nucleotide-binding</keyword>
<feature type="domain" description="Chromo" evidence="12">
    <location>
        <begin position="513"/>
        <end position="577"/>
    </location>
</feature>
<evidence type="ECO:0000313" key="16">
    <source>
        <dbReference type="Proteomes" id="UP000195402"/>
    </source>
</evidence>
<name>A0A200QTG6_MACCD</name>
<gene>
    <name evidence="15" type="ORF">BVC80_577g21</name>
</gene>
<feature type="compositionally biased region" description="Polar residues" evidence="11">
    <location>
        <begin position="1"/>
        <end position="12"/>
    </location>
</feature>
<evidence type="ECO:0000256" key="5">
    <source>
        <dbReference type="ARBA" id="ARBA00022801"/>
    </source>
</evidence>
<dbReference type="EMBL" id="MVGT01001096">
    <property type="protein sequence ID" value="OVA13749.1"/>
    <property type="molecule type" value="Genomic_DNA"/>
</dbReference>
<dbReference type="Pfam" id="PF23588">
    <property type="entry name" value="HTH_CHD1_Hrp3"/>
    <property type="match status" value="1"/>
</dbReference>
<evidence type="ECO:0000259" key="12">
    <source>
        <dbReference type="PROSITE" id="PS50013"/>
    </source>
</evidence>
<evidence type="ECO:0000259" key="14">
    <source>
        <dbReference type="PROSITE" id="PS51194"/>
    </source>
</evidence>
<protein>
    <submittedName>
        <fullName evidence="15">SNF2-related</fullName>
    </submittedName>
</protein>
<feature type="compositionally biased region" description="Polar residues" evidence="11">
    <location>
        <begin position="71"/>
        <end position="88"/>
    </location>
</feature>
<feature type="compositionally biased region" description="Acidic residues" evidence="11">
    <location>
        <begin position="167"/>
        <end position="185"/>
    </location>
</feature>
<dbReference type="InterPro" id="IPR027417">
    <property type="entry name" value="P-loop_NTPase"/>
</dbReference>
<dbReference type="CDD" id="cd18659">
    <property type="entry name" value="CD2_tandem"/>
    <property type="match status" value="1"/>
</dbReference>
<dbReference type="OMA" id="IDYLCKW"/>
<dbReference type="Pfam" id="PF00176">
    <property type="entry name" value="SNF2-rel_dom"/>
    <property type="match status" value="1"/>
</dbReference>
<evidence type="ECO:0000256" key="1">
    <source>
        <dbReference type="ARBA" id="ARBA00004123"/>
    </source>
</evidence>
<dbReference type="GO" id="GO:0016887">
    <property type="term" value="F:ATP hydrolysis activity"/>
    <property type="evidence" value="ECO:0007669"/>
    <property type="project" value="TreeGrafter"/>
</dbReference>
<dbReference type="GO" id="GO:0003677">
    <property type="term" value="F:DNA binding"/>
    <property type="evidence" value="ECO:0007669"/>
    <property type="project" value="UniProtKB-KW"/>
</dbReference>
<comment type="similarity">
    <text evidence="2">Belongs to the SNF2/RAD54 helicase family.</text>
</comment>
<evidence type="ECO:0000256" key="6">
    <source>
        <dbReference type="ARBA" id="ARBA00022806"/>
    </source>
</evidence>
<evidence type="ECO:0000256" key="2">
    <source>
        <dbReference type="ARBA" id="ARBA00007025"/>
    </source>
</evidence>
<feature type="compositionally biased region" description="Basic and acidic residues" evidence="11">
    <location>
        <begin position="1477"/>
        <end position="1494"/>
    </location>
</feature>
<dbReference type="InterPro" id="IPR002464">
    <property type="entry name" value="DNA/RNA_helicase_DEAH_CS"/>
</dbReference>
<organism evidence="15 16">
    <name type="scientific">Macleaya cordata</name>
    <name type="common">Five-seeded plume-poppy</name>
    <name type="synonym">Bocconia cordata</name>
    <dbReference type="NCBI Taxonomy" id="56857"/>
    <lineage>
        <taxon>Eukaryota</taxon>
        <taxon>Viridiplantae</taxon>
        <taxon>Streptophyta</taxon>
        <taxon>Embryophyta</taxon>
        <taxon>Tracheophyta</taxon>
        <taxon>Spermatophyta</taxon>
        <taxon>Magnoliopsida</taxon>
        <taxon>Ranunculales</taxon>
        <taxon>Papaveraceae</taxon>
        <taxon>Papaveroideae</taxon>
        <taxon>Macleaya</taxon>
    </lineage>
</organism>
<dbReference type="InterPro" id="IPR000953">
    <property type="entry name" value="Chromo/chromo_shadow_dom"/>
</dbReference>
<feature type="compositionally biased region" description="Basic and acidic residues" evidence="11">
    <location>
        <begin position="1651"/>
        <end position="1668"/>
    </location>
</feature>
<dbReference type="STRING" id="56857.A0A200QTG6"/>
<evidence type="ECO:0000259" key="13">
    <source>
        <dbReference type="PROSITE" id="PS51192"/>
    </source>
</evidence>
<dbReference type="InterPro" id="IPR049730">
    <property type="entry name" value="SNF2/RAD54-like_C"/>
</dbReference>
<dbReference type="SUPFAM" id="SSF52540">
    <property type="entry name" value="P-loop containing nucleoside triphosphate hydrolases"/>
    <property type="match status" value="2"/>
</dbReference>
<dbReference type="InterPro" id="IPR016197">
    <property type="entry name" value="Chromo-like_dom_sf"/>
</dbReference>
<dbReference type="GO" id="GO:0140658">
    <property type="term" value="F:ATP-dependent chromatin remodeler activity"/>
    <property type="evidence" value="ECO:0007669"/>
    <property type="project" value="TreeGrafter"/>
</dbReference>
<dbReference type="Gene3D" id="3.40.50.10810">
    <property type="entry name" value="Tandem AAA-ATPase domain"/>
    <property type="match status" value="1"/>
</dbReference>
<dbReference type="Pfam" id="PF13907">
    <property type="entry name" value="CHD1-like_C"/>
    <property type="match status" value="1"/>
</dbReference>
<dbReference type="PROSITE" id="PS51192">
    <property type="entry name" value="HELICASE_ATP_BIND_1"/>
    <property type="match status" value="1"/>
</dbReference>
<dbReference type="InterPro" id="IPR023780">
    <property type="entry name" value="Chromo_domain"/>
</dbReference>
<dbReference type="InterPro" id="IPR025260">
    <property type="entry name" value="CHD1-like_C"/>
</dbReference>
<accession>A0A200QTG6</accession>
<dbReference type="FunCoup" id="A0A200QTG6">
    <property type="interactions" value="2483"/>
</dbReference>
<dbReference type="InterPro" id="IPR014001">
    <property type="entry name" value="Helicase_ATP-bd"/>
</dbReference>
<comment type="caution">
    <text evidence="15">The sequence shown here is derived from an EMBL/GenBank/DDBJ whole genome shotgun (WGS) entry which is preliminary data.</text>
</comment>
<dbReference type="Gene3D" id="2.40.50.40">
    <property type="match status" value="2"/>
</dbReference>
<feature type="region of interest" description="Disordered" evidence="11">
    <location>
        <begin position="1465"/>
        <end position="1494"/>
    </location>
</feature>
<keyword evidence="3" id="KW-0677">Repeat</keyword>
<evidence type="ECO:0000256" key="9">
    <source>
        <dbReference type="ARBA" id="ARBA00023125"/>
    </source>
</evidence>
<sequence>MAFFRNYSNGMGSHNDLNETSEDCNVKGVHNSVGNEDADASSSGSEKDGELNMDDNSRSEDEQVDGRGRLQNETTSIARRTQNTQPSGRRTALVGKWGSSFWKDCQPMGPQEGSESAQDLKKMDSDYRSEEGSEDNCLDEEEDRVESEDYDEQTEAEEVQRGQADVPAEEMLSDDYYEQDGEEPSDSLHHRGLNRSTASSSKPQSGSVSVNKNMPREDDPDDVDFEPDFGGMNSRTRNKDKEWDCDASNDDDEDDNDDNDDDDLEISDEDDVDYNGKSRRKGRSQGGRSLKSRENKSSSAHIRQRRRKTFWEDEDSSAKDSENESDDDFKSRAKGGNHLRKNNGGRSTMSANVTGRNGEVRSSNRSMRKISYAESEESEEIEEGKAKRSQKEDIEEEDGDYIERVLWHQPKGMAEDALRNNKTTQPSVLSHLLDSEPDWNEMEFFIKWKGQSYLHCQWKSFSDLQNLSGFKKVLNYTKRVMEERRYRKTLSREEVEVHDVSKEMELDLIKQYSQVERIFADRISKGGSDDVTPEYLVKWRGLSYAEATWERDIDIAFAQDVIDEYKAREAAMTVQGKMVDFQRKKSKDSLRKLDEQPEWLKGGNLRDYQLEGLNFLVNSWRNDTNVILADEMGLGKTVQSVSMLGFLQNAQQIHGPFLVVVPLSTLSNWAKEFRKWLPEMNVVVYVGNRASREVCEQHEFYTNKKSGRSIKFNTLLTTYEVVLKDKAVFSKIKWSYLMVDEAHRLKNSEASLYTTLSEFSTKNKLLITGTPLQNSVEELWALLHFLDPEKFKSKDDFAEKYKNLSSFDEFELANLHKELRPHILRRVIKDVEKSLPPKIERILRVEMSPLQKQYYKWILERNFHDLNKGVRGNQVSLLNIVVELKKCCNHPFLFESADHGYGGDTNTNDSSKLERMILSSGKLVILDKLLVRLRETNHRVLIFSQMVRMLDILADYLSLRGFQFQRLDGSTRADLRHQAMEHFNAPGSDDFCFLLSTRAGGLGINLATADTVIIFDSDWNPQNDLQAMSRAHRIGQREVVNIYRFVTSKSVEEDILERAKKKMVLDHLVIQKLNAEGRLEKKETKKGGSLFDKNELSAILRFGAEELFKEDRNEEESKKKLLSMDIDEILARAEKVESKEAEGEQGNELLSAFKARIAEDDGTFWSRWIQPEAIGQAEEALAPRAARNTKSYAEANQPEKSTKRKNRGVEPNNRVQKRRKADYAVHSPPMIEGAAAQVRGWSYGNISKKDAGLFARAVKKFGNQSQISLIVADVGGAIEAAPAEAQIELFDALIDGCREAIKGGNLDYKGTLLDFFGVPVKANELLDRVQELQLLAKRIKRYHDPVAQFRLLMHFRDPPWSKGCGWNQVDDARLLLGIHYHGFGNWEKIRLDQKLGLTRKIAPVTLAQRETFLPRAPNLDQRASALLRKEFAAVGGKSSKAKMSRKATKNEGENLPKISNTRLKEMKVKSSKPNVRVNKDSSKKRAGVEPVVKEEGEMSDTELYQQFKEEKWMEWCADVMNDEEKTLKRLEKLQYTSANLPKEKVLSRIRNYLQLIGRKIDEIVQQHDSYKQSRMTTRLWNYVSTFSNLSGERLHQIYSKLKEEQQSEAGVGPSYLNGSAPDHPMDRDNDSIQYPPFSHNIQNPRRYQKHAPPETFRRDQESGKSEAWKRRRRTDGDLQPYQQPLNHIRLREPNAAPGILGWGPADNRHIGSDRPNGTRQMR</sequence>
<dbReference type="Pfam" id="PF00385">
    <property type="entry name" value="Chromo"/>
    <property type="match status" value="1"/>
</dbReference>
<dbReference type="SMART" id="SM00298">
    <property type="entry name" value="CHROMO"/>
    <property type="match status" value="2"/>
</dbReference>
<dbReference type="PROSITE" id="PS50013">
    <property type="entry name" value="CHROMO_2"/>
    <property type="match status" value="2"/>
</dbReference>
<comment type="subcellular location">
    <subcellularLocation>
        <location evidence="1">Nucleus</location>
    </subcellularLocation>
</comment>
<dbReference type="SMART" id="SM00490">
    <property type="entry name" value="HELICc"/>
    <property type="match status" value="1"/>
</dbReference>
<dbReference type="GO" id="GO:0005524">
    <property type="term" value="F:ATP binding"/>
    <property type="evidence" value="ECO:0007669"/>
    <property type="project" value="UniProtKB-KW"/>
</dbReference>
<dbReference type="InterPro" id="IPR038718">
    <property type="entry name" value="SNF2-like_sf"/>
</dbReference>
<dbReference type="PANTHER" id="PTHR45623:SF14">
    <property type="entry name" value="CHROMODOMAIN-HELICASE-DNA-BINDING PROTEIN 1"/>
    <property type="match status" value="1"/>
</dbReference>
<keyword evidence="6" id="KW-0347">Helicase</keyword>
<dbReference type="InterPro" id="IPR056302">
    <property type="entry name" value="CHD1-2/Hrp3_HTH"/>
</dbReference>
<feature type="region of interest" description="Disordered" evidence="11">
    <location>
        <begin position="1604"/>
        <end position="1722"/>
    </location>
</feature>
<feature type="compositionally biased region" description="Low complexity" evidence="11">
    <location>
        <begin position="199"/>
        <end position="209"/>
    </location>
</feature>
<dbReference type="GO" id="GO:0042393">
    <property type="term" value="F:histone binding"/>
    <property type="evidence" value="ECO:0007669"/>
    <property type="project" value="TreeGrafter"/>
</dbReference>
<dbReference type="SMART" id="SM01176">
    <property type="entry name" value="DUF4208"/>
    <property type="match status" value="1"/>
</dbReference>
<evidence type="ECO:0000256" key="10">
    <source>
        <dbReference type="ARBA" id="ARBA00023242"/>
    </source>
</evidence>
<dbReference type="FunFam" id="2.40.50.40:FF:000032">
    <property type="entry name" value="protein CHROMATIN REMODELING 5 isoform X2"/>
    <property type="match status" value="1"/>
</dbReference>
<evidence type="ECO:0000313" key="15">
    <source>
        <dbReference type="EMBL" id="OVA13749.1"/>
    </source>
</evidence>
<dbReference type="InParanoid" id="A0A200QTG6"/>
<feature type="compositionally biased region" description="Polar residues" evidence="11">
    <location>
        <begin position="344"/>
        <end position="365"/>
    </location>
</feature>
<dbReference type="PROSITE" id="PS00690">
    <property type="entry name" value="DEAH_ATP_HELICASE"/>
    <property type="match status" value="1"/>
</dbReference>
<evidence type="ECO:0000256" key="4">
    <source>
        <dbReference type="ARBA" id="ARBA00022741"/>
    </source>
</evidence>
<keyword evidence="8" id="KW-0156">Chromatin regulator</keyword>
<keyword evidence="16" id="KW-1185">Reference proteome</keyword>
<feature type="compositionally biased region" description="Acidic residues" evidence="11">
    <location>
        <begin position="245"/>
        <end position="273"/>
    </location>
</feature>
<feature type="region of interest" description="Disordered" evidence="11">
    <location>
        <begin position="1"/>
        <end position="396"/>
    </location>
</feature>
<dbReference type="PROSITE" id="PS51194">
    <property type="entry name" value="HELICASE_CTER"/>
    <property type="match status" value="1"/>
</dbReference>
<reference evidence="15 16" key="1">
    <citation type="journal article" date="2017" name="Mol. Plant">
        <title>The Genome of Medicinal Plant Macleaya cordata Provides New Insights into Benzylisoquinoline Alkaloids Metabolism.</title>
        <authorList>
            <person name="Liu X."/>
            <person name="Liu Y."/>
            <person name="Huang P."/>
            <person name="Ma Y."/>
            <person name="Qing Z."/>
            <person name="Tang Q."/>
            <person name="Cao H."/>
            <person name="Cheng P."/>
            <person name="Zheng Y."/>
            <person name="Yuan Z."/>
            <person name="Zhou Y."/>
            <person name="Liu J."/>
            <person name="Tang Z."/>
            <person name="Zhuo Y."/>
            <person name="Zhang Y."/>
            <person name="Yu L."/>
            <person name="Huang J."/>
            <person name="Yang P."/>
            <person name="Peng Q."/>
            <person name="Zhang J."/>
            <person name="Jiang W."/>
            <person name="Zhang Z."/>
            <person name="Lin K."/>
            <person name="Ro D.K."/>
            <person name="Chen X."/>
            <person name="Xiong X."/>
            <person name="Shang Y."/>
            <person name="Huang S."/>
            <person name="Zeng J."/>
        </authorList>
    </citation>
    <scope>NUCLEOTIDE SEQUENCE [LARGE SCALE GENOMIC DNA]</scope>
    <source>
        <strain evidence="16">cv. BLH2017</strain>
        <tissue evidence="15">Root</tissue>
    </source>
</reference>
<keyword evidence="5" id="KW-0378">Hydrolase</keyword>
<dbReference type="FunFam" id="3.40.50.300:FF:000130">
    <property type="entry name" value="Chromodomain-helicase-DNA-binding protein 2 isoform 1"/>
    <property type="match status" value="1"/>
</dbReference>
<dbReference type="GO" id="GO:0034728">
    <property type="term" value="P:nucleosome organization"/>
    <property type="evidence" value="ECO:0007669"/>
    <property type="project" value="TreeGrafter"/>
</dbReference>
<dbReference type="InterPro" id="IPR000330">
    <property type="entry name" value="SNF2_N"/>
</dbReference>
<dbReference type="GO" id="GO:0005634">
    <property type="term" value="C:nucleus"/>
    <property type="evidence" value="ECO:0007669"/>
    <property type="project" value="UniProtKB-SubCell"/>
</dbReference>
<proteinExistence type="inferred from homology"/>